<feature type="domain" description="FtsK" evidence="7">
    <location>
        <begin position="773"/>
        <end position="968"/>
    </location>
</feature>
<gene>
    <name evidence="8" type="primary">ftsK_1</name>
    <name evidence="8" type="ORF">BSF38_00076</name>
</gene>
<feature type="compositionally biased region" description="Pro residues" evidence="5">
    <location>
        <begin position="1330"/>
        <end position="1342"/>
    </location>
</feature>
<dbReference type="SUPFAM" id="SSF52540">
    <property type="entry name" value="P-loop containing nucleoside triphosphate hydrolases"/>
    <property type="match status" value="1"/>
</dbReference>
<dbReference type="KEGG" id="pbor:BSF38_00076"/>
<keyword evidence="1 3" id="KW-0547">Nucleotide-binding</keyword>
<evidence type="ECO:0000256" key="3">
    <source>
        <dbReference type="PROSITE-ProRule" id="PRU00289"/>
    </source>
</evidence>
<keyword evidence="2 3" id="KW-0067">ATP-binding</keyword>
<feature type="transmembrane region" description="Helical" evidence="6">
    <location>
        <begin position="243"/>
        <end position="262"/>
    </location>
</feature>
<evidence type="ECO:0000256" key="1">
    <source>
        <dbReference type="ARBA" id="ARBA00022741"/>
    </source>
</evidence>
<dbReference type="STRING" id="1387353.BSF38_00076"/>
<evidence type="ECO:0000256" key="4">
    <source>
        <dbReference type="SAM" id="Coils"/>
    </source>
</evidence>
<keyword evidence="6" id="KW-0472">Membrane</keyword>
<dbReference type="Gene3D" id="3.40.50.300">
    <property type="entry name" value="P-loop containing nucleotide triphosphate hydrolases"/>
    <property type="match status" value="3"/>
</dbReference>
<reference evidence="9" key="1">
    <citation type="submission" date="2016-12" db="EMBL/GenBank/DDBJ databases">
        <title>Comparative genomics of four Isosphaeraceae planctomycetes: a common pool of plasmids and glycoside hydrolase genes.</title>
        <authorList>
            <person name="Ivanova A."/>
        </authorList>
    </citation>
    <scope>NUCLEOTIDE SEQUENCE [LARGE SCALE GENOMIC DNA]</scope>
    <source>
        <strain evidence="9">PX4</strain>
    </source>
</reference>
<dbReference type="RefSeq" id="WP_076342956.1">
    <property type="nucleotide sequence ID" value="NZ_CP019082.1"/>
</dbReference>
<dbReference type="PROSITE" id="PS50901">
    <property type="entry name" value="FTSK"/>
    <property type="match status" value="1"/>
</dbReference>
<evidence type="ECO:0000256" key="5">
    <source>
        <dbReference type="SAM" id="MobiDB-lite"/>
    </source>
</evidence>
<dbReference type="Proteomes" id="UP000186309">
    <property type="component" value="Chromosome"/>
</dbReference>
<dbReference type="GO" id="GO:0005524">
    <property type="term" value="F:ATP binding"/>
    <property type="evidence" value="ECO:0007669"/>
    <property type="project" value="UniProtKB-UniRule"/>
</dbReference>
<keyword evidence="9" id="KW-1185">Reference proteome</keyword>
<dbReference type="GO" id="GO:0003677">
    <property type="term" value="F:DNA binding"/>
    <property type="evidence" value="ECO:0007669"/>
    <property type="project" value="InterPro"/>
</dbReference>
<feature type="coiled-coil region" evidence="4">
    <location>
        <begin position="120"/>
        <end position="154"/>
    </location>
</feature>
<feature type="binding site" evidence="3">
    <location>
        <begin position="790"/>
        <end position="797"/>
    </location>
    <ligand>
        <name>ATP</name>
        <dbReference type="ChEBI" id="CHEBI:30616"/>
    </ligand>
</feature>
<dbReference type="InterPro" id="IPR050206">
    <property type="entry name" value="FtsK/SpoIIIE/SftA"/>
</dbReference>
<evidence type="ECO:0000313" key="9">
    <source>
        <dbReference type="Proteomes" id="UP000186309"/>
    </source>
</evidence>
<dbReference type="CDD" id="cd01127">
    <property type="entry name" value="TrwB_TraG_TraD_VirD4"/>
    <property type="match status" value="1"/>
</dbReference>
<evidence type="ECO:0000259" key="7">
    <source>
        <dbReference type="PROSITE" id="PS50901"/>
    </source>
</evidence>
<sequence length="1393" mass="155640">MPESPLIQKEVAALTDLESLIAHRAKVETEVEQTFKRRRDREEQESRVASHQLNTKFKAESEALQAEYDKVRAGIARKAQGETQATEAEYAQAKQKIEAQFKSERSKSKKASDETRWQALAMYEAARDNTVKRRKREEEQLSAARRDFEHLKEMAEPVMDRCGKLAGPAPDPSTFLASEVTPEPEPVENYDDGEGDGEGGAAEKPPVQTGRIAVLQELIKKADEELLALESLKLPNFLKISNFIWPFLLLGAVVGGGLGAVIGWPIGIGVGVVAAIAAAVGAHVALSKKAQAGVARHFHPLKHDLEEAERKLDETKDWVKTEFERRQKEADEKREDDYKKAEDKMKVRVAEADARQQKALAEADVVYPQRLADIRKRREEESQKCEATYPPRIQAHKEKFDADAKQLQDHHRGIREATKNAYDAAWNELIRTWTEGLARVGGAVNEVNEEATRRYLDWTGADIKDWKPPTEVPPALPFGKFSFDLGEFPSGYPADERLKNAGPTRFELPALVPFPTKSSILIKTTESGKAEANLLLQTMMIRFLTSIPPGKVRFTIFDPVGLGENFAAFMHLADYQELLVTSRIWTEARDFEQRLTDLSEHMENVIQKYLRNEFATIEEYNVHAGEVAEPFRVLVVANFPVNFNETAARRLQSIVASGARCGVYALISADPKLPTPAGVQLKDLEADCVNLSWRDGKLGWRDEHFGRFPLALDVLPEQTLYSRLMHDMGEKARDANRVEVPFDFIAPTPDKFWSWNSGKVMEVPLGRAGATKLQPITLGKGTSQHALVAGKTGSGKSTLLHALITNAALRYSPDQLELYLIDFKKGVEFKVYAEMELPHAKVIAVESEREFGLSVLQRLDAELKFRGDLYRDTGVQDLRGFREAKPDYPMPRILFVVDEFQEFFVEDDKVAQEVSLLLDRMVRQGRAFGVHVILGSQTLGGAYSVGRATLGQMAIRIALQCSEADAHLILSEENSAARLLTRPGEAIYNDANGLPEGNNLFQVVWLSDKRRQEYLQDILDLAKAQNRPPASPIVFEGNLPADTRKNALLNKLLEAAEWAEQGPRYEQAWLGDAIAIKDPTVAVFRPQSGSNLLIIGQNAEAALAMFMMAAVSIAAQHPPRKHNGLKLYLLDGTPVDSWLNGKLGQIADWLPHTVKNVTQRNLAASINEVAVELGRRRDNSGSAEEQAPIYVFIYDLQRFRDLRKGDDDFGFSSSFGEEKAASPGTQFSEILREGPPVGIHVIVWCDSVNNMNRTFDRNALREFELRVLFQMSANDSSTVIDSPVAGKLGENRALFYSEEENRIEKFRPYGLPDDAWIAEVKHKLFSRPAPVEPEPIPEPEPAPVASQDNGNGHGNRYDDLPPAFPDDDELPPVFPNFDEPAEPAEAETKPDNF</sequence>
<accession>A0A1U7CIE5</accession>
<feature type="transmembrane region" description="Helical" evidence="6">
    <location>
        <begin position="268"/>
        <end position="286"/>
    </location>
</feature>
<dbReference type="SMART" id="SM00382">
    <property type="entry name" value="AAA"/>
    <property type="match status" value="1"/>
</dbReference>
<dbReference type="Pfam" id="PF01580">
    <property type="entry name" value="FtsK_SpoIIIE"/>
    <property type="match status" value="1"/>
</dbReference>
<keyword evidence="6" id="KW-0812">Transmembrane</keyword>
<dbReference type="InterPro" id="IPR002543">
    <property type="entry name" value="FtsK_dom"/>
</dbReference>
<dbReference type="InterPro" id="IPR027417">
    <property type="entry name" value="P-loop_NTPase"/>
</dbReference>
<feature type="region of interest" description="Disordered" evidence="5">
    <location>
        <begin position="1328"/>
        <end position="1393"/>
    </location>
</feature>
<feature type="compositionally biased region" description="Acidic residues" evidence="5">
    <location>
        <begin position="185"/>
        <end position="197"/>
    </location>
</feature>
<organism evidence="8 9">
    <name type="scientific">Paludisphaera borealis</name>
    <dbReference type="NCBI Taxonomy" id="1387353"/>
    <lineage>
        <taxon>Bacteria</taxon>
        <taxon>Pseudomonadati</taxon>
        <taxon>Planctomycetota</taxon>
        <taxon>Planctomycetia</taxon>
        <taxon>Isosphaerales</taxon>
        <taxon>Isosphaeraceae</taxon>
        <taxon>Paludisphaera</taxon>
    </lineage>
</organism>
<evidence type="ECO:0000313" key="8">
    <source>
        <dbReference type="EMBL" id="APW58676.1"/>
    </source>
</evidence>
<feature type="compositionally biased region" description="Basic and acidic residues" evidence="5">
    <location>
        <begin position="29"/>
        <end position="48"/>
    </location>
</feature>
<dbReference type="InterPro" id="IPR003593">
    <property type="entry name" value="AAA+_ATPase"/>
</dbReference>
<evidence type="ECO:0000256" key="2">
    <source>
        <dbReference type="ARBA" id="ARBA00022840"/>
    </source>
</evidence>
<keyword evidence="6" id="KW-1133">Transmembrane helix</keyword>
<name>A0A1U7CIE5_9BACT</name>
<feature type="region of interest" description="Disordered" evidence="5">
    <location>
        <begin position="29"/>
        <end position="60"/>
    </location>
</feature>
<feature type="region of interest" description="Disordered" evidence="5">
    <location>
        <begin position="166"/>
        <end position="207"/>
    </location>
</feature>
<protein>
    <submittedName>
        <fullName evidence="8">DNA translocase FtsK</fullName>
    </submittedName>
</protein>
<evidence type="ECO:0000256" key="6">
    <source>
        <dbReference type="SAM" id="Phobius"/>
    </source>
</evidence>
<dbReference type="PANTHER" id="PTHR22683:SF41">
    <property type="entry name" value="DNA TRANSLOCASE FTSK"/>
    <property type="match status" value="1"/>
</dbReference>
<dbReference type="OrthoDB" id="9807790at2"/>
<keyword evidence="4" id="KW-0175">Coiled coil</keyword>
<proteinExistence type="predicted"/>
<dbReference type="PANTHER" id="PTHR22683">
    <property type="entry name" value="SPORULATION PROTEIN RELATED"/>
    <property type="match status" value="1"/>
</dbReference>
<dbReference type="EMBL" id="CP019082">
    <property type="protein sequence ID" value="APW58676.1"/>
    <property type="molecule type" value="Genomic_DNA"/>
</dbReference>